<dbReference type="Proteomes" id="UP001497535">
    <property type="component" value="Unassembled WGS sequence"/>
</dbReference>
<evidence type="ECO:0000313" key="1">
    <source>
        <dbReference type="EMBL" id="CAK5095228.1"/>
    </source>
</evidence>
<organism evidence="1 2">
    <name type="scientific">Meloidogyne enterolobii</name>
    <name type="common">Root-knot nematode worm</name>
    <name type="synonym">Meloidogyne mayaguensis</name>
    <dbReference type="NCBI Taxonomy" id="390850"/>
    <lineage>
        <taxon>Eukaryota</taxon>
        <taxon>Metazoa</taxon>
        <taxon>Ecdysozoa</taxon>
        <taxon>Nematoda</taxon>
        <taxon>Chromadorea</taxon>
        <taxon>Rhabditida</taxon>
        <taxon>Tylenchina</taxon>
        <taxon>Tylenchomorpha</taxon>
        <taxon>Tylenchoidea</taxon>
        <taxon>Meloidogynidae</taxon>
        <taxon>Meloidogyninae</taxon>
        <taxon>Meloidogyne</taxon>
    </lineage>
</organism>
<comment type="caution">
    <text evidence="1">The sequence shown here is derived from an EMBL/GenBank/DDBJ whole genome shotgun (WGS) entry which is preliminary data.</text>
</comment>
<sequence>MLLPLGIVVVELYHLNLAQDLVVTLRLYVMAILKMYRDLNISNIAEELLRVGQPLIGVVLGNLGRYQKYNKDNNIADLSAEK</sequence>
<protein>
    <submittedName>
        <fullName evidence="1">Uncharacterized protein</fullName>
    </submittedName>
</protein>
<accession>A0ACB1AR63</accession>
<evidence type="ECO:0000313" key="2">
    <source>
        <dbReference type="Proteomes" id="UP001497535"/>
    </source>
</evidence>
<reference evidence="1" key="1">
    <citation type="submission" date="2023-11" db="EMBL/GenBank/DDBJ databases">
        <authorList>
            <person name="Poullet M."/>
        </authorList>
    </citation>
    <scope>NUCLEOTIDE SEQUENCE</scope>
    <source>
        <strain evidence="1">E1834</strain>
    </source>
</reference>
<gene>
    <name evidence="1" type="ORF">MENTE1834_LOCUS40856</name>
</gene>
<name>A0ACB1AR63_MELEN</name>
<proteinExistence type="predicted"/>
<keyword evidence="2" id="KW-1185">Reference proteome</keyword>
<dbReference type="EMBL" id="CAVMJV010000098">
    <property type="protein sequence ID" value="CAK5095228.1"/>
    <property type="molecule type" value="Genomic_DNA"/>
</dbReference>